<comment type="caution">
    <text evidence="4">The sequence shown here is derived from an EMBL/GenBank/DDBJ whole genome shotgun (WGS) entry which is preliminary data.</text>
</comment>
<dbReference type="PANTHER" id="PTHR33155:SF74">
    <property type="entry name" value="THE FANTASTIC FOUR FAMILY-RELATED"/>
    <property type="match status" value="1"/>
</dbReference>
<comment type="similarity">
    <text evidence="1">Belongs to the fantastic four family.</text>
</comment>
<evidence type="ECO:0000259" key="3">
    <source>
        <dbReference type="Pfam" id="PF11250"/>
    </source>
</evidence>
<feature type="region of interest" description="Disordered" evidence="2">
    <location>
        <begin position="126"/>
        <end position="149"/>
    </location>
</feature>
<evidence type="ECO:0000313" key="4">
    <source>
        <dbReference type="EMBL" id="KAD3068627.1"/>
    </source>
</evidence>
<proteinExistence type="inferred from homology"/>
<dbReference type="Proteomes" id="UP000326396">
    <property type="component" value="Linkage Group LG7"/>
</dbReference>
<dbReference type="InterPro" id="IPR046431">
    <property type="entry name" value="FAF_dom"/>
</dbReference>
<accession>A0A5N6M424</accession>
<dbReference type="AlphaFoldDB" id="A0A5N6M424"/>
<keyword evidence="5" id="KW-1185">Reference proteome</keyword>
<feature type="compositionally biased region" description="Polar residues" evidence="2">
    <location>
        <begin position="20"/>
        <end position="48"/>
    </location>
</feature>
<sequence>MDSVVSQGLQSCLEPRLTESILQTPKSSSKPTQLHQQPKPSNNGESVTKNNGWGFFNVFENPTSNHVEDDEVYVHPMVKRSASALSTMSLEMCTESLGTETGSDVSESSDEFNWDERDRFAGLLRSKSRRKPVNRRAAGGGFPPPLTSISSSDVTVKVRPHRAGGRLVIKAVSVSFTDCGTKFEAQRTNGRLSLSLLRDCCVNVETRRAKMKNEGGEKGCCDGDMEEGECGWSEIVGDKRKICGETKIESPKQKYESSNSVENSTEFELIRCKHVENGNKRIENWSLFPVVIS</sequence>
<feature type="domain" description="FAF" evidence="3">
    <location>
        <begin position="142"/>
        <end position="196"/>
    </location>
</feature>
<dbReference type="InterPro" id="IPR021410">
    <property type="entry name" value="FAF"/>
</dbReference>
<name>A0A5N6M424_9ASTR</name>
<dbReference type="Pfam" id="PF11250">
    <property type="entry name" value="FAF"/>
    <property type="match status" value="1"/>
</dbReference>
<evidence type="ECO:0000313" key="5">
    <source>
        <dbReference type="Proteomes" id="UP000326396"/>
    </source>
</evidence>
<feature type="region of interest" description="Disordered" evidence="2">
    <location>
        <begin position="16"/>
        <end position="48"/>
    </location>
</feature>
<dbReference type="OrthoDB" id="1916983at2759"/>
<reference evidence="4 5" key="1">
    <citation type="submission" date="2019-05" db="EMBL/GenBank/DDBJ databases">
        <title>Mikania micrantha, genome provides insights into the molecular mechanism of rapid growth.</title>
        <authorList>
            <person name="Liu B."/>
        </authorList>
    </citation>
    <scope>NUCLEOTIDE SEQUENCE [LARGE SCALE GENOMIC DNA]</scope>
    <source>
        <strain evidence="4">NLD-2019</strain>
        <tissue evidence="4">Leaf</tissue>
    </source>
</reference>
<gene>
    <name evidence="4" type="ORF">E3N88_36507</name>
</gene>
<evidence type="ECO:0000256" key="1">
    <source>
        <dbReference type="ARBA" id="ARBA00008690"/>
    </source>
</evidence>
<dbReference type="PANTHER" id="PTHR33155">
    <property type="entry name" value="FANTASTIC FOUR-LIKE PROTEIN (DUF3049)"/>
    <property type="match status" value="1"/>
</dbReference>
<evidence type="ECO:0000256" key="2">
    <source>
        <dbReference type="SAM" id="MobiDB-lite"/>
    </source>
</evidence>
<organism evidence="4 5">
    <name type="scientific">Mikania micrantha</name>
    <name type="common">bitter vine</name>
    <dbReference type="NCBI Taxonomy" id="192012"/>
    <lineage>
        <taxon>Eukaryota</taxon>
        <taxon>Viridiplantae</taxon>
        <taxon>Streptophyta</taxon>
        <taxon>Embryophyta</taxon>
        <taxon>Tracheophyta</taxon>
        <taxon>Spermatophyta</taxon>
        <taxon>Magnoliopsida</taxon>
        <taxon>eudicotyledons</taxon>
        <taxon>Gunneridae</taxon>
        <taxon>Pentapetalae</taxon>
        <taxon>asterids</taxon>
        <taxon>campanulids</taxon>
        <taxon>Asterales</taxon>
        <taxon>Asteraceae</taxon>
        <taxon>Asteroideae</taxon>
        <taxon>Heliantheae alliance</taxon>
        <taxon>Eupatorieae</taxon>
        <taxon>Mikania</taxon>
    </lineage>
</organism>
<protein>
    <recommendedName>
        <fullName evidence="3">FAF domain-containing protein</fullName>
    </recommendedName>
</protein>
<dbReference type="EMBL" id="SZYD01000017">
    <property type="protein sequence ID" value="KAD3068627.1"/>
    <property type="molecule type" value="Genomic_DNA"/>
</dbReference>